<dbReference type="EMBL" id="JAKGTH010000011">
    <property type="protein sequence ID" value="MCF4102727.1"/>
    <property type="molecule type" value="Genomic_DNA"/>
</dbReference>
<feature type="domain" description="Mce/MlaD" evidence="2">
    <location>
        <begin position="39"/>
        <end position="116"/>
    </location>
</feature>
<dbReference type="PANTHER" id="PTHR33371">
    <property type="entry name" value="INTERMEMBRANE PHOSPHOLIPID TRANSPORT SYSTEM BINDING PROTEIN MLAD-RELATED"/>
    <property type="match status" value="1"/>
</dbReference>
<feature type="transmembrane region" description="Helical" evidence="1">
    <location>
        <begin position="9"/>
        <end position="30"/>
    </location>
</feature>
<dbReference type="RefSeq" id="WP_236134869.1">
    <property type="nucleotide sequence ID" value="NZ_JAKGTH010000011.1"/>
</dbReference>
<keyword evidence="1" id="KW-1133">Transmembrane helix</keyword>
<proteinExistence type="predicted"/>
<dbReference type="Pfam" id="PF02470">
    <property type="entry name" value="MlaD"/>
    <property type="match status" value="1"/>
</dbReference>
<dbReference type="Proteomes" id="UP001179363">
    <property type="component" value="Unassembled WGS sequence"/>
</dbReference>
<sequence length="320" mass="34915">MKKRSSNNLWLGIFVVVGLIIFVLAIYFIGNKQNLFGNTTKISSVFKNVNGLQLGNNVRYSGVNVGTVKAITIVSDTSICVDMIIDNKAVQLIKKNSLVTINTDGLVGSMILNILPEENGGSATVEEGDTLRSISKIATADMLTTLNTTNENAALLTADLLKITNSLNNGEGTLGALLKDETMAGDIKQSISNLQVMSRNALSTINKLNEIVSSLNYKESAVNVLLNDSLSARKITNIIESLDQSATEIKDISANITQFSNSLNTSDGTLNLILNDTSFSNHLNNTVRNIDESSIKFNENMEALKHNFLFRGYFRKLERQ</sequence>
<evidence type="ECO:0000256" key="1">
    <source>
        <dbReference type="SAM" id="Phobius"/>
    </source>
</evidence>
<evidence type="ECO:0000259" key="2">
    <source>
        <dbReference type="Pfam" id="PF02470"/>
    </source>
</evidence>
<dbReference type="InterPro" id="IPR052336">
    <property type="entry name" value="MlaD_Phospholipid_Transporter"/>
</dbReference>
<evidence type="ECO:0000313" key="4">
    <source>
        <dbReference type="Proteomes" id="UP001179363"/>
    </source>
</evidence>
<evidence type="ECO:0000313" key="3">
    <source>
        <dbReference type="EMBL" id="MCF4102727.1"/>
    </source>
</evidence>
<organism evidence="3 4">
    <name type="scientific">Gillisia lutea</name>
    <dbReference type="NCBI Taxonomy" id="2909668"/>
    <lineage>
        <taxon>Bacteria</taxon>
        <taxon>Pseudomonadati</taxon>
        <taxon>Bacteroidota</taxon>
        <taxon>Flavobacteriia</taxon>
        <taxon>Flavobacteriales</taxon>
        <taxon>Flavobacteriaceae</taxon>
        <taxon>Gillisia</taxon>
    </lineage>
</organism>
<reference evidence="3" key="1">
    <citation type="submission" date="2022-01" db="EMBL/GenBank/DDBJ databases">
        <title>Gillisia lutea sp. nov., isolated from marine plastic residues from the Malvarosa beach (Valencia, Spain).</title>
        <authorList>
            <person name="Vidal-Verdu A."/>
            <person name="Molina-Menor E."/>
            <person name="Satari L."/>
            <person name="Pascual J."/>
            <person name="Pereto J."/>
            <person name="Porcar M."/>
        </authorList>
    </citation>
    <scope>NUCLEOTIDE SEQUENCE</scope>
    <source>
        <strain evidence="3">M10.2A</strain>
    </source>
</reference>
<keyword evidence="1" id="KW-0812">Transmembrane</keyword>
<keyword evidence="1" id="KW-0472">Membrane</keyword>
<gene>
    <name evidence="3" type="ORF">L1I30_13700</name>
</gene>
<dbReference type="InterPro" id="IPR003399">
    <property type="entry name" value="Mce/MlaD"/>
</dbReference>
<comment type="caution">
    <text evidence="3">The sequence shown here is derived from an EMBL/GenBank/DDBJ whole genome shotgun (WGS) entry which is preliminary data.</text>
</comment>
<dbReference type="PANTHER" id="PTHR33371:SF4">
    <property type="entry name" value="INTERMEMBRANE PHOSPHOLIPID TRANSPORT SYSTEM BINDING PROTEIN MLAD"/>
    <property type="match status" value="1"/>
</dbReference>
<protein>
    <submittedName>
        <fullName evidence="3">MlaD family protein</fullName>
    </submittedName>
</protein>
<keyword evidence="4" id="KW-1185">Reference proteome</keyword>
<accession>A0ABS9EK71</accession>
<name>A0ABS9EK71_9FLAO</name>